<evidence type="ECO:0000259" key="7">
    <source>
        <dbReference type="PROSITE" id="PS50026"/>
    </source>
</evidence>
<dbReference type="SUPFAM" id="SSF57196">
    <property type="entry name" value="EGF/Laminin"/>
    <property type="match status" value="3"/>
</dbReference>
<gene>
    <name evidence="8" type="ORF">ANN_26233</name>
</gene>
<evidence type="ECO:0000256" key="4">
    <source>
        <dbReference type="PROSITE-ProRule" id="PRU00076"/>
    </source>
</evidence>
<dbReference type="SMART" id="SM00181">
    <property type="entry name" value="EGF"/>
    <property type="match status" value="3"/>
</dbReference>
<keyword evidence="3 4" id="KW-1015">Disulfide bond</keyword>
<organism evidence="8 9">
    <name type="scientific">Periplaneta americana</name>
    <name type="common">American cockroach</name>
    <name type="synonym">Blatta americana</name>
    <dbReference type="NCBI Taxonomy" id="6978"/>
    <lineage>
        <taxon>Eukaryota</taxon>
        <taxon>Metazoa</taxon>
        <taxon>Ecdysozoa</taxon>
        <taxon>Arthropoda</taxon>
        <taxon>Hexapoda</taxon>
        <taxon>Insecta</taxon>
        <taxon>Pterygota</taxon>
        <taxon>Neoptera</taxon>
        <taxon>Polyneoptera</taxon>
        <taxon>Dictyoptera</taxon>
        <taxon>Blattodea</taxon>
        <taxon>Blattoidea</taxon>
        <taxon>Blattidae</taxon>
        <taxon>Blattinae</taxon>
        <taxon>Periplaneta</taxon>
    </lineage>
</organism>
<dbReference type="InterPro" id="IPR001881">
    <property type="entry name" value="EGF-like_Ca-bd_dom"/>
</dbReference>
<dbReference type="PROSITE" id="PS50026">
    <property type="entry name" value="EGF_3"/>
    <property type="match status" value="3"/>
</dbReference>
<evidence type="ECO:0000313" key="8">
    <source>
        <dbReference type="EMBL" id="KAJ4429230.1"/>
    </source>
</evidence>
<dbReference type="Pfam" id="PF00008">
    <property type="entry name" value="EGF"/>
    <property type="match status" value="2"/>
</dbReference>
<evidence type="ECO:0000256" key="3">
    <source>
        <dbReference type="ARBA" id="ARBA00023157"/>
    </source>
</evidence>
<feature type="region of interest" description="Disordered" evidence="5">
    <location>
        <begin position="554"/>
        <end position="578"/>
    </location>
</feature>
<dbReference type="PROSITE" id="PS00022">
    <property type="entry name" value="EGF_1"/>
    <property type="match status" value="2"/>
</dbReference>
<keyword evidence="6" id="KW-0732">Signal</keyword>
<keyword evidence="9" id="KW-1185">Reference proteome</keyword>
<proteinExistence type="predicted"/>
<dbReference type="PROSITE" id="PS01186">
    <property type="entry name" value="EGF_2"/>
    <property type="match status" value="3"/>
</dbReference>
<sequence length="578" mass="64276">MELAIFVIFINSADGAPENHSRSPKGSAEHTLGTADLDYTAEAGAHCTAMHVGEYCQYMNPCHTGPGPRCQNGGSCNVRSSPTSSPSFWCTCPIGYSASLCEIPVANSCDSDPCLNGGTCTLRSLDSYSCACAPGYTGQHCELQDHCASMPCRNGAECESLGDTYECTCAPGFVGSSCSEDIVECQSEPCVHGTCYNTHGSYKSSLRYEAVPKLLNRYIVMDVFRPDDVYEGHKNCLKANIAMISSPHRAEPSRVAHQLCTIWPHQRSFLPTPQFFESGTAPLDASTVAAALHNAELHALYSSPDIIRNIKSRRLRWAGHVARIGESRNAYRVLVGRPEGKRPLGRPRRRLEDNIKMDLREVGYDDRDWINLAQDRDRWRAYVRAAMNLRFNYSKSLPKLGTWGLVSLHVAKRPDFMSTNSRFQLGGTVRSATKVVSGSDNILIILWQLYDSVQHKLQTELKNVETVYSTTDCWSSNRQGEYISHSYEVPLKQKLLNYEPKSSRNLKVDAVPTKALAQSCLKRKSTDNLRLDRCEKRRRRKEIHDIIANSSCPLQATSKTNSGEHVSEDSALDLNNET</sequence>
<dbReference type="InterPro" id="IPR000742">
    <property type="entry name" value="EGF"/>
</dbReference>
<dbReference type="CDD" id="cd00054">
    <property type="entry name" value="EGF_CA"/>
    <property type="match status" value="2"/>
</dbReference>
<name>A0ABQ8S5V9_PERAM</name>
<reference evidence="8 9" key="1">
    <citation type="journal article" date="2022" name="Allergy">
        <title>Genome assembly and annotation of Periplaneta americana reveal a comprehensive cockroach allergen profile.</title>
        <authorList>
            <person name="Wang L."/>
            <person name="Xiong Q."/>
            <person name="Saelim N."/>
            <person name="Wang L."/>
            <person name="Nong W."/>
            <person name="Wan A.T."/>
            <person name="Shi M."/>
            <person name="Liu X."/>
            <person name="Cao Q."/>
            <person name="Hui J.H.L."/>
            <person name="Sookrung N."/>
            <person name="Leung T.F."/>
            <person name="Tungtrongchitr A."/>
            <person name="Tsui S.K.W."/>
        </authorList>
    </citation>
    <scope>NUCLEOTIDE SEQUENCE [LARGE SCALE GENOMIC DNA]</scope>
    <source>
        <strain evidence="8">PWHHKU_190912</strain>
    </source>
</reference>
<dbReference type="EMBL" id="JAJSOF020000036">
    <property type="protein sequence ID" value="KAJ4429230.1"/>
    <property type="molecule type" value="Genomic_DNA"/>
</dbReference>
<dbReference type="PRINTS" id="PR00010">
    <property type="entry name" value="EGFBLOOD"/>
</dbReference>
<feature type="signal peptide" evidence="6">
    <location>
        <begin position="1"/>
        <end position="15"/>
    </location>
</feature>
<feature type="domain" description="EGF-like" evidence="7">
    <location>
        <begin position="58"/>
        <end position="102"/>
    </location>
</feature>
<dbReference type="PANTHER" id="PTHR12916:SF9">
    <property type="entry name" value="NEUROGENIC LOCUS NOTCH HOMOLOG PROTEIN 1-RELATED"/>
    <property type="match status" value="1"/>
</dbReference>
<keyword evidence="2" id="KW-0677">Repeat</keyword>
<evidence type="ECO:0000256" key="5">
    <source>
        <dbReference type="SAM" id="MobiDB-lite"/>
    </source>
</evidence>
<evidence type="ECO:0000256" key="2">
    <source>
        <dbReference type="ARBA" id="ARBA00022737"/>
    </source>
</evidence>
<dbReference type="SMART" id="SM00179">
    <property type="entry name" value="EGF_CA"/>
    <property type="match status" value="3"/>
</dbReference>
<feature type="compositionally biased region" description="Polar residues" evidence="5">
    <location>
        <begin position="554"/>
        <end position="564"/>
    </location>
</feature>
<evidence type="ECO:0000256" key="1">
    <source>
        <dbReference type="ARBA" id="ARBA00022536"/>
    </source>
</evidence>
<protein>
    <recommendedName>
        <fullName evidence="7">EGF-like domain-containing protein</fullName>
    </recommendedName>
</protein>
<dbReference type="Proteomes" id="UP001148838">
    <property type="component" value="Unassembled WGS sequence"/>
</dbReference>
<feature type="domain" description="EGF-like" evidence="7">
    <location>
        <begin position="105"/>
        <end position="142"/>
    </location>
</feature>
<feature type="chain" id="PRO_5047520481" description="EGF-like domain-containing protein" evidence="6">
    <location>
        <begin position="16"/>
        <end position="578"/>
    </location>
</feature>
<comment type="caution">
    <text evidence="8">The sequence shown here is derived from an EMBL/GenBank/DDBJ whole genome shotgun (WGS) entry which is preliminary data.</text>
</comment>
<dbReference type="Gene3D" id="2.10.25.10">
    <property type="entry name" value="Laminin"/>
    <property type="match status" value="4"/>
</dbReference>
<accession>A0ABQ8S5V9</accession>
<keyword evidence="1 4" id="KW-0245">EGF-like domain</keyword>
<feature type="disulfide bond" evidence="4">
    <location>
        <begin position="132"/>
        <end position="141"/>
    </location>
</feature>
<comment type="caution">
    <text evidence="4">Lacks conserved residue(s) required for the propagation of feature annotation.</text>
</comment>
<feature type="domain" description="EGF-like" evidence="7">
    <location>
        <begin position="143"/>
        <end position="179"/>
    </location>
</feature>
<feature type="disulfide bond" evidence="4">
    <location>
        <begin position="169"/>
        <end position="178"/>
    </location>
</feature>
<evidence type="ECO:0000313" key="9">
    <source>
        <dbReference type="Proteomes" id="UP001148838"/>
    </source>
</evidence>
<evidence type="ECO:0000256" key="6">
    <source>
        <dbReference type="SAM" id="SignalP"/>
    </source>
</evidence>
<feature type="disulfide bond" evidence="4">
    <location>
        <begin position="92"/>
        <end position="101"/>
    </location>
</feature>
<dbReference type="PANTHER" id="PTHR12916">
    <property type="entry name" value="CYTOCHROME C OXIDASE POLYPEPTIDE VIC-2"/>
    <property type="match status" value="1"/>
</dbReference>